<protein>
    <recommendedName>
        <fullName evidence="1">DUF6883 domain-containing protein</fullName>
    </recommendedName>
</protein>
<dbReference type="AlphaFoldDB" id="A0A2W4UEM6"/>
<dbReference type="EMBL" id="QBMC01000095">
    <property type="protein sequence ID" value="PZO15279.1"/>
    <property type="molecule type" value="Genomic_DNA"/>
</dbReference>
<organism evidence="2 3">
    <name type="scientific">Leptolyngbya foveolarum</name>
    <dbReference type="NCBI Taxonomy" id="47253"/>
    <lineage>
        <taxon>Bacteria</taxon>
        <taxon>Bacillati</taxon>
        <taxon>Cyanobacteriota</taxon>
        <taxon>Cyanophyceae</taxon>
        <taxon>Leptolyngbyales</taxon>
        <taxon>Leptolyngbyaceae</taxon>
        <taxon>Leptolyngbya group</taxon>
        <taxon>Leptolyngbya</taxon>
    </lineage>
</organism>
<evidence type="ECO:0000313" key="3">
    <source>
        <dbReference type="Proteomes" id="UP000249354"/>
    </source>
</evidence>
<accession>A0A2W4UEM6</accession>
<dbReference type="InterPro" id="IPR049250">
    <property type="entry name" value="DUF6883"/>
</dbReference>
<evidence type="ECO:0000259" key="1">
    <source>
        <dbReference type="Pfam" id="PF21814"/>
    </source>
</evidence>
<proteinExistence type="predicted"/>
<name>A0A2W4UEM6_9CYAN</name>
<dbReference type="Pfam" id="PF21814">
    <property type="entry name" value="DUF6883"/>
    <property type="match status" value="1"/>
</dbReference>
<reference evidence="3" key="1">
    <citation type="submission" date="2018-04" db="EMBL/GenBank/DDBJ databases">
        <authorList>
            <person name="Cornet L."/>
        </authorList>
    </citation>
    <scope>NUCLEOTIDE SEQUENCE [LARGE SCALE GENOMIC DNA]</scope>
</reference>
<sequence>MRGENGYLSYVDELEAIAPNRYGQRYQAVVIIMGPSGKSYCLRTVWIVLTGETITRFVTAVLKKIMEVVKRGPVQSFRFGEAKGRDSCRGWRYCT</sequence>
<reference evidence="2 3" key="2">
    <citation type="submission" date="2018-06" db="EMBL/GenBank/DDBJ databases">
        <title>Metagenomic assembly of (sub)arctic Cyanobacteria and their associated microbiome from non-axenic cultures.</title>
        <authorList>
            <person name="Baurain D."/>
        </authorList>
    </citation>
    <scope>NUCLEOTIDE SEQUENCE [LARGE SCALE GENOMIC DNA]</scope>
    <source>
        <strain evidence="2">ULC129bin1</strain>
    </source>
</reference>
<evidence type="ECO:0000313" key="2">
    <source>
        <dbReference type="EMBL" id="PZO15279.1"/>
    </source>
</evidence>
<comment type="caution">
    <text evidence="2">The sequence shown here is derived from an EMBL/GenBank/DDBJ whole genome shotgun (WGS) entry which is preliminary data.</text>
</comment>
<gene>
    <name evidence="2" type="ORF">DCF25_13880</name>
</gene>
<feature type="domain" description="DUF6883" evidence="1">
    <location>
        <begin position="12"/>
        <end position="61"/>
    </location>
</feature>
<dbReference type="Proteomes" id="UP000249354">
    <property type="component" value="Unassembled WGS sequence"/>
</dbReference>